<feature type="domain" description="Peptidase M16 N-terminal" evidence="4">
    <location>
        <begin position="41"/>
        <end position="184"/>
    </location>
</feature>
<dbReference type="InterPro" id="IPR011249">
    <property type="entry name" value="Metalloenz_LuxS/M16"/>
</dbReference>
<feature type="region of interest" description="Disordered" evidence="3">
    <location>
        <begin position="1"/>
        <end position="25"/>
    </location>
</feature>
<evidence type="ECO:0000313" key="7">
    <source>
        <dbReference type="Proteomes" id="UP000050465"/>
    </source>
</evidence>
<dbReference type="SUPFAM" id="SSF63411">
    <property type="entry name" value="LuxS/MPP-like metallohydrolase"/>
    <property type="match status" value="2"/>
</dbReference>
<evidence type="ECO:0000259" key="4">
    <source>
        <dbReference type="Pfam" id="PF00675"/>
    </source>
</evidence>
<dbReference type="GO" id="GO:0004222">
    <property type="term" value="F:metalloendopeptidase activity"/>
    <property type="evidence" value="ECO:0007669"/>
    <property type="project" value="InterPro"/>
</dbReference>
<dbReference type="EMBL" id="LJZR01000020">
    <property type="protein sequence ID" value="KPQ34374.1"/>
    <property type="molecule type" value="Genomic_DNA"/>
</dbReference>
<dbReference type="PANTHER" id="PTHR11851">
    <property type="entry name" value="METALLOPROTEASE"/>
    <property type="match status" value="1"/>
</dbReference>
<dbReference type="AlphaFoldDB" id="A0A0P7YV75"/>
<accession>A0A0P7YV75</accession>
<sequence>MPTSTAASSAKPFRPSPARPASGALPAPVIRTLPNGLTIIAEQMPIEAVNLSLWLNMGSCVESDAINGMAHFLEHMIFKGTPQIDCGEFERLIEERGAVTNAATSQDYTHYYITTAPQDFKTLAPLQIELVLNSSLADDHFDRERPVILEEIRRAQDSPRRRLFYRSMEMCFDRLPYRRPVLGPTAVVEKLTAEQMRAFHRTWYQPQNMTAVAVGNLPVEELIQVVEEGFEQAMSRRDRSADHHTDRSALVNEKLNASFTPNLQIPSTLPEKPFAEVRRTELIDTALQQARLLISWRVPGMRQLEATYPLDVVTSVLSHGRSARLTADLRERQHLVNSISTRNMRFCAQGVFYISARVNVANLAEAKAAILAHIQQLHTEPITAEELRRVQTQVTNRYIFGSEKPSDRANLYGYYQAMTGDIRHALDYPERIRQVSIDDVSQAVRTYLPLDAYGMVVLKPDEAQPDLSSIAPVPAQVPSEVS</sequence>
<dbReference type="Pfam" id="PF00675">
    <property type="entry name" value="Peptidase_M16"/>
    <property type="match status" value="1"/>
</dbReference>
<dbReference type="InterPro" id="IPR001431">
    <property type="entry name" value="Pept_M16_Zn_BS"/>
</dbReference>
<evidence type="ECO:0000256" key="1">
    <source>
        <dbReference type="ARBA" id="ARBA00007261"/>
    </source>
</evidence>
<name>A0A0P7YV75_9CYAN</name>
<organism evidence="6 7">
    <name type="scientific">Phormidesmis priestleyi Ana</name>
    <dbReference type="NCBI Taxonomy" id="1666911"/>
    <lineage>
        <taxon>Bacteria</taxon>
        <taxon>Bacillati</taxon>
        <taxon>Cyanobacteriota</taxon>
        <taxon>Cyanophyceae</taxon>
        <taxon>Leptolyngbyales</taxon>
        <taxon>Leptolyngbyaceae</taxon>
        <taxon>Phormidesmis</taxon>
    </lineage>
</organism>
<dbReference type="InterPro" id="IPR050361">
    <property type="entry name" value="MPP/UQCRC_Complex"/>
</dbReference>
<dbReference type="Gene3D" id="3.30.830.10">
    <property type="entry name" value="Metalloenzyme, LuxS/M16 peptidase-like"/>
    <property type="match status" value="2"/>
</dbReference>
<evidence type="ECO:0000313" key="6">
    <source>
        <dbReference type="EMBL" id="KPQ34374.1"/>
    </source>
</evidence>
<dbReference type="PATRIC" id="fig|1666911.3.peg.231"/>
<protein>
    <submittedName>
        <fullName evidence="6">Putative Zn-dependent peptidase</fullName>
    </submittedName>
</protein>
<dbReference type="PANTHER" id="PTHR11851:SF49">
    <property type="entry name" value="MITOCHONDRIAL-PROCESSING PEPTIDASE SUBUNIT ALPHA"/>
    <property type="match status" value="1"/>
</dbReference>
<proteinExistence type="inferred from homology"/>
<dbReference type="STRING" id="1666911.HLUCCA11_14825"/>
<comment type="similarity">
    <text evidence="1 2">Belongs to the peptidase M16 family.</text>
</comment>
<gene>
    <name evidence="6" type="ORF">HLUCCA11_14825</name>
</gene>
<dbReference type="GO" id="GO:0006508">
    <property type="term" value="P:proteolysis"/>
    <property type="evidence" value="ECO:0007669"/>
    <property type="project" value="InterPro"/>
</dbReference>
<dbReference type="PROSITE" id="PS00143">
    <property type="entry name" value="INSULINASE"/>
    <property type="match status" value="1"/>
</dbReference>
<evidence type="ECO:0000256" key="3">
    <source>
        <dbReference type="SAM" id="MobiDB-lite"/>
    </source>
</evidence>
<evidence type="ECO:0000256" key="2">
    <source>
        <dbReference type="RuleBase" id="RU004447"/>
    </source>
</evidence>
<comment type="caution">
    <text evidence="6">The sequence shown here is derived from an EMBL/GenBank/DDBJ whole genome shotgun (WGS) entry which is preliminary data.</text>
</comment>
<dbReference type="InterPro" id="IPR011765">
    <property type="entry name" value="Pept_M16_N"/>
</dbReference>
<feature type="domain" description="Peptidase M16 C-terminal" evidence="5">
    <location>
        <begin position="190"/>
        <end position="393"/>
    </location>
</feature>
<dbReference type="InterPro" id="IPR007863">
    <property type="entry name" value="Peptidase_M16_C"/>
</dbReference>
<dbReference type="Proteomes" id="UP000050465">
    <property type="component" value="Unassembled WGS sequence"/>
</dbReference>
<evidence type="ECO:0000259" key="5">
    <source>
        <dbReference type="Pfam" id="PF05193"/>
    </source>
</evidence>
<dbReference type="Pfam" id="PF05193">
    <property type="entry name" value="Peptidase_M16_C"/>
    <property type="match status" value="1"/>
</dbReference>
<dbReference type="GO" id="GO:0046872">
    <property type="term" value="F:metal ion binding"/>
    <property type="evidence" value="ECO:0007669"/>
    <property type="project" value="InterPro"/>
</dbReference>
<reference evidence="6 7" key="1">
    <citation type="submission" date="2015-09" db="EMBL/GenBank/DDBJ databases">
        <title>Identification and resolution of microdiversity through metagenomic sequencing of parallel consortia.</title>
        <authorList>
            <person name="Nelson W.C."/>
            <person name="Romine M.F."/>
            <person name="Lindemann S.R."/>
        </authorList>
    </citation>
    <scope>NUCLEOTIDE SEQUENCE [LARGE SCALE GENOMIC DNA]</scope>
    <source>
        <strain evidence="6">Ana</strain>
    </source>
</reference>